<dbReference type="InterPro" id="IPR050177">
    <property type="entry name" value="Lipid_A_modif_metabolic_enz"/>
</dbReference>
<dbReference type="SUPFAM" id="SSF51735">
    <property type="entry name" value="NAD(P)-binding Rossmann-fold domains"/>
    <property type="match status" value="1"/>
</dbReference>
<name>A0A380YLP4_9BACE</name>
<dbReference type="AlphaFoldDB" id="A0A380YLP4"/>
<accession>A0A380YLP4</accession>
<dbReference type="InterPro" id="IPR001509">
    <property type="entry name" value="Epimerase_deHydtase"/>
</dbReference>
<reference evidence="2 3" key="1">
    <citation type="submission" date="2018-06" db="EMBL/GenBank/DDBJ databases">
        <authorList>
            <consortium name="Pathogen Informatics"/>
            <person name="Doyle S."/>
        </authorList>
    </citation>
    <scope>NUCLEOTIDE SEQUENCE [LARGE SCALE GENOMIC DNA]</scope>
    <source>
        <strain evidence="2 3">NCTC11155</strain>
    </source>
</reference>
<dbReference type="PANTHER" id="PTHR43245">
    <property type="entry name" value="BIFUNCTIONAL POLYMYXIN RESISTANCE PROTEIN ARNA"/>
    <property type="match status" value="1"/>
</dbReference>
<gene>
    <name evidence="2" type="ORF">NCTC11155_01023</name>
</gene>
<evidence type="ECO:0000313" key="3">
    <source>
        <dbReference type="Proteomes" id="UP000254424"/>
    </source>
</evidence>
<protein>
    <submittedName>
        <fullName evidence="2">NAD-dependent epimerase/dehydratase</fullName>
    </submittedName>
</protein>
<evidence type="ECO:0000259" key="1">
    <source>
        <dbReference type="Pfam" id="PF01370"/>
    </source>
</evidence>
<dbReference type="Proteomes" id="UP000254424">
    <property type="component" value="Unassembled WGS sequence"/>
</dbReference>
<dbReference type="Gene3D" id="3.40.50.720">
    <property type="entry name" value="NAD(P)-binding Rossmann-like Domain"/>
    <property type="match status" value="1"/>
</dbReference>
<organism evidence="2 3">
    <name type="scientific">Bacteroides eggerthii</name>
    <dbReference type="NCBI Taxonomy" id="28111"/>
    <lineage>
        <taxon>Bacteria</taxon>
        <taxon>Pseudomonadati</taxon>
        <taxon>Bacteroidota</taxon>
        <taxon>Bacteroidia</taxon>
        <taxon>Bacteroidales</taxon>
        <taxon>Bacteroidaceae</taxon>
        <taxon>Bacteroides</taxon>
    </lineage>
</organism>
<dbReference type="Pfam" id="PF01370">
    <property type="entry name" value="Epimerase"/>
    <property type="match status" value="1"/>
</dbReference>
<evidence type="ECO:0000313" key="2">
    <source>
        <dbReference type="EMBL" id="SUV29056.1"/>
    </source>
</evidence>
<dbReference type="EMBL" id="UFSX01000001">
    <property type="protein sequence ID" value="SUV29056.1"/>
    <property type="molecule type" value="Genomic_DNA"/>
</dbReference>
<proteinExistence type="predicted"/>
<dbReference type="STRING" id="483216.BACEGG_02819"/>
<sequence>MLIGIGGYIGGKFTEYINKNYPGWQIDAVDSMNRKWVEADFHGYDAVYNVSGLAHANARQGSEEQYYAVNGQLPIDVATKTKNEGVPMFVQMSSQIVYGDMSGLGEEKIITAETIPSEPTIYGKSKMMAERGLQKLVDDTFQIAIIRPPLIYSEFARDNFPRLVNFAKKMPVFPKLENRQSMVYVDNLCELICLIIENNKGGIYYPQQECYIEVSKIVADIAKAVGNKMWQTRIFNPVLRLLSKVPQLGFIHKAFGSIVYDMELSNHFDGRYRVVSYEESIRRIANAHMVV</sequence>
<feature type="domain" description="NAD-dependent epimerase/dehydratase" evidence="1">
    <location>
        <begin position="7"/>
        <end position="202"/>
    </location>
</feature>
<dbReference type="PANTHER" id="PTHR43245:SF58">
    <property type="entry name" value="BLL5923 PROTEIN"/>
    <property type="match status" value="1"/>
</dbReference>
<dbReference type="InterPro" id="IPR036291">
    <property type="entry name" value="NAD(P)-bd_dom_sf"/>
</dbReference>